<evidence type="ECO:0000313" key="1">
    <source>
        <dbReference type="EMBL" id="SPZ34681.1"/>
    </source>
</evidence>
<proteinExistence type="predicted"/>
<evidence type="ECO:0000313" key="2">
    <source>
        <dbReference type="Proteomes" id="UP000251211"/>
    </source>
</evidence>
<protein>
    <submittedName>
        <fullName evidence="1">Uncharacterized protein</fullName>
    </submittedName>
</protein>
<gene>
    <name evidence="1" type="ORF">NCTC13229_00377</name>
</gene>
<dbReference type="AlphaFoldDB" id="A0AB38F626"/>
<accession>A0AB38F626</accession>
<name>A0AB38F626_RHOWR</name>
<reference evidence="1 2" key="1">
    <citation type="submission" date="2018-06" db="EMBL/GenBank/DDBJ databases">
        <authorList>
            <consortium name="Pathogen Informatics"/>
            <person name="Doyle S."/>
        </authorList>
    </citation>
    <scope>NUCLEOTIDE SEQUENCE [LARGE SCALE GENOMIC DNA]</scope>
    <source>
        <strain evidence="1 2">NCTC13229</strain>
    </source>
</reference>
<dbReference type="Proteomes" id="UP000251211">
    <property type="component" value="Unassembled WGS sequence"/>
</dbReference>
<dbReference type="EMBL" id="UAUI01000001">
    <property type="protein sequence ID" value="SPZ34681.1"/>
    <property type="molecule type" value="Genomic_DNA"/>
</dbReference>
<comment type="caution">
    <text evidence="1">The sequence shown here is derived from an EMBL/GenBank/DDBJ whole genome shotgun (WGS) entry which is preliminary data.</text>
</comment>
<sequence>MTPVWFPAATGDKRTAGQVAAAMPGYETGIPGSDRCTPE</sequence>
<organism evidence="1 2">
    <name type="scientific">Rhodococcus wratislaviensis</name>
    <name type="common">Tsukamurella wratislaviensis</name>
    <dbReference type="NCBI Taxonomy" id="44752"/>
    <lineage>
        <taxon>Bacteria</taxon>
        <taxon>Bacillati</taxon>
        <taxon>Actinomycetota</taxon>
        <taxon>Actinomycetes</taxon>
        <taxon>Mycobacteriales</taxon>
        <taxon>Nocardiaceae</taxon>
        <taxon>Rhodococcus</taxon>
    </lineage>
</organism>